<comment type="function">
    <text evidence="6">Stores iron in a soluble, non-toxic, readily available form. Important for iron homeostasis. Iron is taken up in the ferrous form and deposited as ferric hydroxides after oxidation.</text>
</comment>
<evidence type="ECO:0000313" key="11">
    <source>
        <dbReference type="WBParaSite" id="BXY_0882300.1"/>
    </source>
</evidence>
<evidence type="ECO:0000313" key="8">
    <source>
        <dbReference type="EMBL" id="CAD5209469.1"/>
    </source>
</evidence>
<dbReference type="GO" id="GO:0008199">
    <property type="term" value="F:ferric iron binding"/>
    <property type="evidence" value="ECO:0007669"/>
    <property type="project" value="InterPro"/>
</dbReference>
<gene>
    <name evidence="8" type="ORF">BXYJ_LOCUS1458</name>
</gene>
<dbReference type="SUPFAM" id="SSF47240">
    <property type="entry name" value="Ferritin-like"/>
    <property type="match status" value="1"/>
</dbReference>
<sequence>MDSRQNYAIECENAVNTQINNELTASYTYLAMANYFKRTNVAHYGASAFFHNQHLEELSHAQKLIDYQTDRGGVVQLHVIPAPSVQEWRSLSDAFKDSVKLEKGNNTALLRLHDLASQKNDSDLTNFLEEFYLREQIIEIKQMTAKYHQLKRIGEGLGVHLFDRELAEEVKSKERN</sequence>
<evidence type="ECO:0000256" key="6">
    <source>
        <dbReference type="RuleBase" id="RU361145"/>
    </source>
</evidence>
<evidence type="ECO:0000313" key="10">
    <source>
        <dbReference type="Proteomes" id="UP000659654"/>
    </source>
</evidence>
<keyword evidence="3 5" id="KW-0479">Metal-binding</keyword>
<dbReference type="EMBL" id="CAJFCV020000001">
    <property type="protein sequence ID" value="CAG9084554.1"/>
    <property type="molecule type" value="Genomic_DNA"/>
</dbReference>
<feature type="binding site" evidence="5">
    <location>
        <position position="57"/>
    </location>
    <ligand>
        <name>Fe cation</name>
        <dbReference type="ChEBI" id="CHEBI:24875"/>
        <label>1</label>
    </ligand>
</feature>
<reference evidence="8" key="2">
    <citation type="submission" date="2020-09" db="EMBL/GenBank/DDBJ databases">
        <authorList>
            <person name="Kikuchi T."/>
        </authorList>
    </citation>
    <scope>NUCLEOTIDE SEQUENCE</scope>
    <source>
        <strain evidence="8">Ka4C1</strain>
    </source>
</reference>
<dbReference type="GO" id="GO:0004322">
    <property type="term" value="F:ferroxidase activity"/>
    <property type="evidence" value="ECO:0007669"/>
    <property type="project" value="UniProtKB-EC"/>
</dbReference>
<feature type="binding site" evidence="5">
    <location>
        <position position="60"/>
    </location>
    <ligand>
        <name>Fe cation</name>
        <dbReference type="ChEBI" id="CHEBI:24875"/>
        <label>1</label>
    </ligand>
</feature>
<dbReference type="EC" id="1.16.3.1" evidence="6"/>
<dbReference type="PANTHER" id="PTHR11431">
    <property type="entry name" value="FERRITIN"/>
    <property type="match status" value="1"/>
</dbReference>
<accession>A0A1I7S734</accession>
<dbReference type="Proteomes" id="UP000582659">
    <property type="component" value="Unassembled WGS sequence"/>
</dbReference>
<dbReference type="Gene3D" id="1.20.1260.10">
    <property type="match status" value="1"/>
</dbReference>
<dbReference type="Proteomes" id="UP000659654">
    <property type="component" value="Unassembled WGS sequence"/>
</dbReference>
<evidence type="ECO:0000256" key="2">
    <source>
        <dbReference type="ARBA" id="ARBA00022434"/>
    </source>
</evidence>
<dbReference type="InterPro" id="IPR001519">
    <property type="entry name" value="Ferritin"/>
</dbReference>
<dbReference type="AlphaFoldDB" id="A0A1I7S734"/>
<dbReference type="GO" id="GO:0006826">
    <property type="term" value="P:iron ion transport"/>
    <property type="evidence" value="ECO:0007669"/>
    <property type="project" value="InterPro"/>
</dbReference>
<keyword evidence="6" id="KW-0560">Oxidoreductase</keyword>
<dbReference type="SMR" id="A0A1I7S734"/>
<evidence type="ECO:0000256" key="3">
    <source>
        <dbReference type="ARBA" id="ARBA00022723"/>
    </source>
</evidence>
<evidence type="ECO:0000256" key="5">
    <source>
        <dbReference type="PIRSR" id="PIRSR601519-1"/>
    </source>
</evidence>
<comment type="similarity">
    <text evidence="1 6">Belongs to the ferritin family.</text>
</comment>
<keyword evidence="2 6" id="KW-0409">Iron storage</keyword>
<dbReference type="WBParaSite" id="BXY_0882300.1">
    <property type="protein sequence ID" value="BXY_0882300.1"/>
    <property type="gene ID" value="BXY_0882300"/>
</dbReference>
<dbReference type="InterPro" id="IPR012347">
    <property type="entry name" value="Ferritin-like"/>
</dbReference>
<dbReference type="CDD" id="cd01056">
    <property type="entry name" value="Euk_Ferritin"/>
    <property type="match status" value="1"/>
</dbReference>
<dbReference type="OrthoDB" id="186462at2759"/>
<evidence type="ECO:0000313" key="9">
    <source>
        <dbReference type="Proteomes" id="UP000095284"/>
    </source>
</evidence>
<keyword evidence="10" id="KW-1185">Reference proteome</keyword>
<dbReference type="eggNOG" id="KOG2332">
    <property type="taxonomic scope" value="Eukaryota"/>
</dbReference>
<proteinExistence type="inferred from homology"/>
<dbReference type="InterPro" id="IPR009040">
    <property type="entry name" value="Ferritin-like_diiron"/>
</dbReference>
<comment type="catalytic activity">
    <reaction evidence="6">
        <text>4 Fe(2+) + O2 + 4 H(+) = 4 Fe(3+) + 2 H2O</text>
        <dbReference type="Rhea" id="RHEA:11148"/>
        <dbReference type="ChEBI" id="CHEBI:15377"/>
        <dbReference type="ChEBI" id="CHEBI:15378"/>
        <dbReference type="ChEBI" id="CHEBI:15379"/>
        <dbReference type="ChEBI" id="CHEBI:29033"/>
        <dbReference type="ChEBI" id="CHEBI:29034"/>
        <dbReference type="EC" id="1.16.3.1"/>
    </reaction>
</comment>
<feature type="binding site" evidence="5">
    <location>
        <position position="22"/>
    </location>
    <ligand>
        <name>Fe cation</name>
        <dbReference type="ChEBI" id="CHEBI:24875"/>
        <label>1</label>
    </ligand>
</feature>
<evidence type="ECO:0000256" key="1">
    <source>
        <dbReference type="ARBA" id="ARBA00007513"/>
    </source>
</evidence>
<dbReference type="InterPro" id="IPR009078">
    <property type="entry name" value="Ferritin-like_SF"/>
</dbReference>
<dbReference type="InterPro" id="IPR008331">
    <property type="entry name" value="Ferritin_DPS_dom"/>
</dbReference>
<reference evidence="11" key="1">
    <citation type="submission" date="2016-11" db="UniProtKB">
        <authorList>
            <consortium name="WormBaseParasite"/>
        </authorList>
    </citation>
    <scope>IDENTIFICATION</scope>
</reference>
<dbReference type="GO" id="GO:0006879">
    <property type="term" value="P:intracellular iron ion homeostasis"/>
    <property type="evidence" value="ECO:0007669"/>
    <property type="project" value="UniProtKB-KW"/>
</dbReference>
<dbReference type="EMBL" id="CAJFDI010000001">
    <property type="protein sequence ID" value="CAD5209469.1"/>
    <property type="molecule type" value="Genomic_DNA"/>
</dbReference>
<protein>
    <recommendedName>
        <fullName evidence="6">Ferritin</fullName>
        <ecNumber evidence="6">1.16.3.1</ecNumber>
    </recommendedName>
</protein>
<dbReference type="Proteomes" id="UP000095284">
    <property type="component" value="Unplaced"/>
</dbReference>
<name>A0A1I7S734_BURXY</name>
<keyword evidence="4 5" id="KW-0408">Iron</keyword>
<dbReference type="GO" id="GO:0005737">
    <property type="term" value="C:cytoplasm"/>
    <property type="evidence" value="ECO:0007669"/>
    <property type="project" value="TreeGrafter"/>
</dbReference>
<evidence type="ECO:0000259" key="7">
    <source>
        <dbReference type="PROSITE" id="PS50905"/>
    </source>
</evidence>
<dbReference type="Pfam" id="PF00210">
    <property type="entry name" value="Ferritin"/>
    <property type="match status" value="1"/>
</dbReference>
<feature type="domain" description="Ferritin-like diiron" evidence="7">
    <location>
        <begin position="5"/>
        <end position="154"/>
    </location>
</feature>
<feature type="binding site" evidence="5">
    <location>
        <position position="102"/>
    </location>
    <ligand>
        <name>Fe cation</name>
        <dbReference type="ChEBI" id="CHEBI:24875"/>
        <label>1</label>
    </ligand>
</feature>
<dbReference type="PANTHER" id="PTHR11431:SF75">
    <property type="entry name" value="FERRITIN"/>
    <property type="match status" value="1"/>
</dbReference>
<feature type="binding site" evidence="5">
    <location>
        <position position="136"/>
    </location>
    <ligand>
        <name>Fe cation</name>
        <dbReference type="ChEBI" id="CHEBI:24875"/>
        <label>1</label>
    </ligand>
</feature>
<dbReference type="PROSITE" id="PS50905">
    <property type="entry name" value="FERRITIN_LIKE"/>
    <property type="match status" value="1"/>
</dbReference>
<organism evidence="9 11">
    <name type="scientific">Bursaphelenchus xylophilus</name>
    <name type="common">Pinewood nematode worm</name>
    <name type="synonym">Aphelenchoides xylophilus</name>
    <dbReference type="NCBI Taxonomy" id="6326"/>
    <lineage>
        <taxon>Eukaryota</taxon>
        <taxon>Metazoa</taxon>
        <taxon>Ecdysozoa</taxon>
        <taxon>Nematoda</taxon>
        <taxon>Chromadorea</taxon>
        <taxon>Rhabditida</taxon>
        <taxon>Tylenchina</taxon>
        <taxon>Tylenchomorpha</taxon>
        <taxon>Aphelenchoidea</taxon>
        <taxon>Aphelenchoididae</taxon>
        <taxon>Bursaphelenchus</taxon>
    </lineage>
</organism>
<dbReference type="GO" id="GO:0008198">
    <property type="term" value="F:ferrous iron binding"/>
    <property type="evidence" value="ECO:0007669"/>
    <property type="project" value="TreeGrafter"/>
</dbReference>
<evidence type="ECO:0000256" key="4">
    <source>
        <dbReference type="ARBA" id="ARBA00023004"/>
    </source>
</evidence>